<evidence type="ECO:0000313" key="2">
    <source>
        <dbReference type="EMBL" id="MFC6904522.1"/>
    </source>
</evidence>
<keyword evidence="1" id="KW-1133">Transmembrane helix</keyword>
<feature type="transmembrane region" description="Helical" evidence="1">
    <location>
        <begin position="35"/>
        <end position="53"/>
    </location>
</feature>
<comment type="caution">
    <text evidence="2">The sequence shown here is derived from an EMBL/GenBank/DDBJ whole genome shotgun (WGS) entry which is preliminary data.</text>
</comment>
<dbReference type="RefSeq" id="WP_340603027.1">
    <property type="nucleotide sequence ID" value="NZ_JBBMXV010000001.1"/>
</dbReference>
<dbReference type="EMBL" id="JBHSXQ010000001">
    <property type="protein sequence ID" value="MFC6904522.1"/>
    <property type="molecule type" value="Genomic_DNA"/>
</dbReference>
<reference evidence="2 3" key="1">
    <citation type="journal article" date="2019" name="Int. J. Syst. Evol. Microbiol.">
        <title>The Global Catalogue of Microorganisms (GCM) 10K type strain sequencing project: providing services to taxonomists for standard genome sequencing and annotation.</title>
        <authorList>
            <consortium name="The Broad Institute Genomics Platform"/>
            <consortium name="The Broad Institute Genome Sequencing Center for Infectious Disease"/>
            <person name="Wu L."/>
            <person name="Ma J."/>
        </authorList>
    </citation>
    <scope>NUCLEOTIDE SEQUENCE [LARGE SCALE GENOMIC DNA]</scope>
    <source>
        <strain evidence="2 3">CGMCC 1.3240</strain>
    </source>
</reference>
<keyword evidence="1" id="KW-0812">Transmembrane</keyword>
<gene>
    <name evidence="2" type="ORF">ACFQGH_04845</name>
</gene>
<feature type="transmembrane region" description="Helical" evidence="1">
    <location>
        <begin position="12"/>
        <end position="29"/>
    </location>
</feature>
<accession>A0ABD5V4X1</accession>
<evidence type="ECO:0000256" key="1">
    <source>
        <dbReference type="SAM" id="Phobius"/>
    </source>
</evidence>
<sequence>MASKWRELLPHYLAMFAIYVVLVTLVAGLTGQSNFWISVGIAVVIALGYPPAVRRAGYEPPSWN</sequence>
<dbReference type="Proteomes" id="UP001596312">
    <property type="component" value="Unassembled WGS sequence"/>
</dbReference>
<evidence type="ECO:0000313" key="3">
    <source>
        <dbReference type="Proteomes" id="UP001596312"/>
    </source>
</evidence>
<keyword evidence="3" id="KW-1185">Reference proteome</keyword>
<keyword evidence="1" id="KW-0472">Membrane</keyword>
<protein>
    <submittedName>
        <fullName evidence="2">Uncharacterized protein</fullName>
    </submittedName>
</protein>
<proteinExistence type="predicted"/>
<organism evidence="2 3">
    <name type="scientific">Halalkalicoccus tibetensis</name>
    <dbReference type="NCBI Taxonomy" id="175632"/>
    <lineage>
        <taxon>Archaea</taxon>
        <taxon>Methanobacteriati</taxon>
        <taxon>Methanobacteriota</taxon>
        <taxon>Stenosarchaea group</taxon>
        <taxon>Halobacteria</taxon>
        <taxon>Halobacteriales</taxon>
        <taxon>Halococcaceae</taxon>
        <taxon>Halalkalicoccus</taxon>
    </lineage>
</organism>
<name>A0ABD5V4X1_9EURY</name>
<dbReference type="AlphaFoldDB" id="A0ABD5V4X1"/>